<dbReference type="Gene3D" id="2.40.10.270">
    <property type="entry name" value="Bacteriophage SPP1 head-tail adaptor protein"/>
    <property type="match status" value="1"/>
</dbReference>
<comment type="caution">
    <text evidence="1">The sequence shown here is derived from an EMBL/GenBank/DDBJ whole genome shotgun (WGS) entry which is preliminary data.</text>
</comment>
<dbReference type="InterPro" id="IPR008767">
    <property type="entry name" value="Phage_SPP1_head-tail_adaptor"/>
</dbReference>
<gene>
    <name evidence="1" type="ORF">AB447_224065</name>
    <name evidence="2" type="ORF">P8828_18245</name>
</gene>
<dbReference type="PATRIC" id="fig|1664069.3.peg.1100"/>
<accession>A0A0J6E537</accession>
<dbReference type="AlphaFoldDB" id="A0A0J6E537"/>
<name>A0A0J6E537_9BACI</name>
<dbReference type="EMBL" id="LECW02000043">
    <property type="protein sequence ID" value="KRT90687.1"/>
    <property type="molecule type" value="Genomic_DNA"/>
</dbReference>
<keyword evidence="4" id="KW-1185">Reference proteome</keyword>
<evidence type="ECO:0000313" key="3">
    <source>
        <dbReference type="Proteomes" id="UP000036168"/>
    </source>
</evidence>
<evidence type="ECO:0000313" key="1">
    <source>
        <dbReference type="EMBL" id="KRT90687.1"/>
    </source>
</evidence>
<dbReference type="RefSeq" id="WP_048356130.1">
    <property type="nucleotide sequence ID" value="NZ_CP023481.1"/>
</dbReference>
<reference evidence="1" key="2">
    <citation type="submission" date="2015-10" db="EMBL/GenBank/DDBJ databases">
        <authorList>
            <person name="Gilbert D.G."/>
        </authorList>
    </citation>
    <scope>NUCLEOTIDE SEQUENCE</scope>
    <source>
        <strain evidence="1">GO-13</strain>
    </source>
</reference>
<dbReference type="Pfam" id="PF05521">
    <property type="entry name" value="Phage_HCP"/>
    <property type="match status" value="1"/>
</dbReference>
<reference evidence="2 4" key="3">
    <citation type="submission" date="2023-03" db="EMBL/GenBank/DDBJ databases">
        <title>Agriculturally important microbes genome sequencing.</title>
        <authorList>
            <person name="Dunlap C."/>
        </authorList>
    </citation>
    <scope>NUCLEOTIDE SEQUENCE [LARGE SCALE GENOMIC DNA]</scope>
    <source>
        <strain evidence="2 4">CBP-3203</strain>
    </source>
</reference>
<dbReference type="Proteomes" id="UP000036168">
    <property type="component" value="Unassembled WGS sequence"/>
</dbReference>
<protein>
    <submittedName>
        <fullName evidence="2">Phage head closure protein</fullName>
    </submittedName>
    <submittedName>
        <fullName evidence="1">Phage head-tail adapter protein</fullName>
    </submittedName>
</protein>
<evidence type="ECO:0000313" key="4">
    <source>
        <dbReference type="Proteomes" id="UP001341297"/>
    </source>
</evidence>
<dbReference type="NCBIfam" id="TIGR01563">
    <property type="entry name" value="gp16_SPP1"/>
    <property type="match status" value="1"/>
</dbReference>
<dbReference type="InterPro" id="IPR038666">
    <property type="entry name" value="SSP1_head-tail_sf"/>
</dbReference>
<reference evidence="1 3" key="1">
    <citation type="journal article" date="2015" name="Int. J. Syst. Evol. Microbiol.">
        <title>Bacillus glycinifermentans sp. nov., isolated from fermented soybean paste.</title>
        <authorList>
            <person name="Kim S.J."/>
            <person name="Dunlap C.A."/>
            <person name="Kwon S.W."/>
            <person name="Rooney A.P."/>
        </authorList>
    </citation>
    <scope>NUCLEOTIDE SEQUENCE [LARGE SCALE GENOMIC DNA]</scope>
    <source>
        <strain evidence="1 3">GO-13</strain>
    </source>
</reference>
<dbReference type="Proteomes" id="UP001341297">
    <property type="component" value="Unassembled WGS sequence"/>
</dbReference>
<accession>A0A0J6HTC0</accession>
<proteinExistence type="predicted"/>
<evidence type="ECO:0000313" key="2">
    <source>
        <dbReference type="EMBL" id="MEC0486724.1"/>
    </source>
</evidence>
<organism evidence="1 3">
    <name type="scientific">Bacillus glycinifermentans</name>
    <dbReference type="NCBI Taxonomy" id="1664069"/>
    <lineage>
        <taxon>Bacteria</taxon>
        <taxon>Bacillati</taxon>
        <taxon>Bacillota</taxon>
        <taxon>Bacilli</taxon>
        <taxon>Bacillales</taxon>
        <taxon>Bacillaceae</taxon>
        <taxon>Bacillus</taxon>
    </lineage>
</organism>
<dbReference type="EMBL" id="JARRTL010000022">
    <property type="protein sequence ID" value="MEC0486724.1"/>
    <property type="molecule type" value="Genomic_DNA"/>
</dbReference>
<dbReference type="OrthoDB" id="9808209at2"/>
<sequence length="111" mass="12905">MNTGDFNKRITFLRFTETTNDEGFEIKEWLPVATVWSAVKTVQGREFYQAGAVQADRTARFVIRYSKRMKSILRNDLRISYGGRTFEIESIINDDERNVTFTIVTKEVGIK</sequence>